<feature type="transmembrane region" description="Helical" evidence="1">
    <location>
        <begin position="113"/>
        <end position="134"/>
    </location>
</feature>
<dbReference type="AlphaFoldDB" id="A0A0A7KD91"/>
<evidence type="ECO:0000313" key="3">
    <source>
        <dbReference type="Proteomes" id="UP000030634"/>
    </source>
</evidence>
<dbReference type="HOGENOM" id="CLU_152594_0_0_0"/>
<dbReference type="KEGG" id="dsw:QR90_01690"/>
<feature type="transmembrane region" description="Helical" evidence="1">
    <location>
        <begin position="42"/>
        <end position="63"/>
    </location>
</feature>
<organism evidence="2 3">
    <name type="scientific">Deinococcus radiopugnans</name>
    <dbReference type="NCBI Taxonomy" id="57497"/>
    <lineage>
        <taxon>Bacteria</taxon>
        <taxon>Thermotogati</taxon>
        <taxon>Deinococcota</taxon>
        <taxon>Deinococci</taxon>
        <taxon>Deinococcales</taxon>
        <taxon>Deinococcaceae</taxon>
        <taxon>Deinococcus</taxon>
    </lineage>
</organism>
<gene>
    <name evidence="2" type="ORF">QR90_01690</name>
</gene>
<keyword evidence="1" id="KW-0812">Transmembrane</keyword>
<dbReference type="RefSeq" id="WP_039681743.1">
    <property type="nucleotide sequence ID" value="NZ_CP010028.1"/>
</dbReference>
<proteinExistence type="predicted"/>
<reference evidence="3" key="1">
    <citation type="submission" date="2014-11" db="EMBL/GenBank/DDBJ databases">
        <title>Hymenobacter sp. DG25B genome submission.</title>
        <authorList>
            <person name="Jung H.-Y."/>
            <person name="Kim M.K."/>
            <person name="Srinivasan S."/>
            <person name="Lim S."/>
        </authorList>
    </citation>
    <scope>NUCLEOTIDE SEQUENCE [LARGE SCALE GENOMIC DNA]</scope>
    <source>
        <strain evidence="3">DY59</strain>
    </source>
</reference>
<dbReference type="EMBL" id="CP010028">
    <property type="protein sequence ID" value="AIZ44101.1"/>
    <property type="molecule type" value="Genomic_DNA"/>
</dbReference>
<evidence type="ECO:0000313" key="2">
    <source>
        <dbReference type="EMBL" id="AIZ44101.1"/>
    </source>
</evidence>
<sequence length="141" mass="15317">MSYREKIAWLSLVAMTVTFGPYFALVQLGLVPAGPPPYTRQLLLYSGVVAAQLMILGLGHLWLRRQAPQEARLPPDERDRAIGQRSVGAAYSVMIGGMIVVGCLLPFSASGWGIVNAALFMIVMAEMVRSALVVHGYRAQT</sequence>
<feature type="transmembrane region" description="Helical" evidence="1">
    <location>
        <begin position="7"/>
        <end position="30"/>
    </location>
</feature>
<name>A0A0A7KD91_9DEIO</name>
<feature type="transmembrane region" description="Helical" evidence="1">
    <location>
        <begin position="88"/>
        <end position="107"/>
    </location>
</feature>
<keyword evidence="1" id="KW-1133">Transmembrane helix</keyword>
<keyword evidence="1" id="KW-0472">Membrane</keyword>
<evidence type="ECO:0000256" key="1">
    <source>
        <dbReference type="SAM" id="Phobius"/>
    </source>
</evidence>
<dbReference type="STRING" id="1182571.QR90_01690"/>
<dbReference type="Proteomes" id="UP000030634">
    <property type="component" value="Chromosome"/>
</dbReference>
<accession>A0A0A7KD91</accession>
<protein>
    <submittedName>
        <fullName evidence="2">Uncharacterized protein</fullName>
    </submittedName>
</protein>